<evidence type="ECO:0000256" key="2">
    <source>
        <dbReference type="SAM" id="MobiDB-lite"/>
    </source>
</evidence>
<protein>
    <recommendedName>
        <fullName evidence="5">Snf7-domain-containing protein</fullName>
    </recommendedName>
</protein>
<feature type="region of interest" description="Disordered" evidence="2">
    <location>
        <begin position="418"/>
        <end position="473"/>
    </location>
</feature>
<accession>A0A6A5Y3G3</accession>
<reference evidence="3" key="1">
    <citation type="journal article" date="2020" name="Stud. Mycol.">
        <title>101 Dothideomycetes genomes: a test case for predicting lifestyles and emergence of pathogens.</title>
        <authorList>
            <person name="Haridas S."/>
            <person name="Albert R."/>
            <person name="Binder M."/>
            <person name="Bloem J."/>
            <person name="Labutti K."/>
            <person name="Salamov A."/>
            <person name="Andreopoulos B."/>
            <person name="Baker S."/>
            <person name="Barry K."/>
            <person name="Bills G."/>
            <person name="Bluhm B."/>
            <person name="Cannon C."/>
            <person name="Castanera R."/>
            <person name="Culley D."/>
            <person name="Daum C."/>
            <person name="Ezra D."/>
            <person name="Gonzalez J."/>
            <person name="Henrissat B."/>
            <person name="Kuo A."/>
            <person name="Liang C."/>
            <person name="Lipzen A."/>
            <person name="Lutzoni F."/>
            <person name="Magnuson J."/>
            <person name="Mondo S."/>
            <person name="Nolan M."/>
            <person name="Ohm R."/>
            <person name="Pangilinan J."/>
            <person name="Park H.-J."/>
            <person name="Ramirez L."/>
            <person name="Alfaro M."/>
            <person name="Sun H."/>
            <person name="Tritt A."/>
            <person name="Yoshinaga Y."/>
            <person name="Zwiers L.-H."/>
            <person name="Turgeon B."/>
            <person name="Goodwin S."/>
            <person name="Spatafora J."/>
            <person name="Crous P."/>
            <person name="Grigoriev I."/>
        </authorList>
    </citation>
    <scope>NUCLEOTIDE SEQUENCE</scope>
    <source>
        <strain evidence="3">CBS 175.79</strain>
    </source>
</reference>
<dbReference type="GO" id="GO:0000815">
    <property type="term" value="C:ESCRT III complex"/>
    <property type="evidence" value="ECO:0007669"/>
    <property type="project" value="TreeGrafter"/>
</dbReference>
<dbReference type="PANTHER" id="PTHR22761:SF18">
    <property type="entry name" value="SORTING PROTEIN SNF7 FAMILY PROTEIN, PUTATIVE (AFU_ORTHOLOGUE AFUA_2G16692)-RELATED"/>
    <property type="match status" value="1"/>
</dbReference>
<dbReference type="Proteomes" id="UP000799778">
    <property type="component" value="Unassembled WGS sequence"/>
</dbReference>
<organism evidence="3 4">
    <name type="scientific">Aaosphaeria arxii CBS 175.79</name>
    <dbReference type="NCBI Taxonomy" id="1450172"/>
    <lineage>
        <taxon>Eukaryota</taxon>
        <taxon>Fungi</taxon>
        <taxon>Dikarya</taxon>
        <taxon>Ascomycota</taxon>
        <taxon>Pezizomycotina</taxon>
        <taxon>Dothideomycetes</taxon>
        <taxon>Pleosporomycetidae</taxon>
        <taxon>Pleosporales</taxon>
        <taxon>Pleosporales incertae sedis</taxon>
        <taxon>Aaosphaeria</taxon>
    </lineage>
</organism>
<keyword evidence="4" id="KW-1185">Reference proteome</keyword>
<dbReference type="AlphaFoldDB" id="A0A6A5Y3G3"/>
<dbReference type="Pfam" id="PF03357">
    <property type="entry name" value="Snf7"/>
    <property type="match status" value="1"/>
</dbReference>
<dbReference type="GO" id="GO:0005771">
    <property type="term" value="C:multivesicular body"/>
    <property type="evidence" value="ECO:0007669"/>
    <property type="project" value="TreeGrafter"/>
</dbReference>
<dbReference type="GO" id="GO:0009898">
    <property type="term" value="C:cytoplasmic side of plasma membrane"/>
    <property type="evidence" value="ECO:0007669"/>
    <property type="project" value="TreeGrafter"/>
</dbReference>
<keyword evidence="1" id="KW-0175">Coiled coil</keyword>
<sequence length="473" mass="52580">MSNLLDFILNYEEAFKSRNRLASLYADFRNQLNTNPDGYHANIAAWKKALADAARAGVIPSQGGNTKDLLNIRTGQELARALQHPNFGQPTCLSAVFHDAVSKKEFLPLQDFLNSQESIYKTSWVPSPWAVVKWGLRTLGVLGQPGFGDKLGTGSFVVLSNVETAAEEILKQMAAQTSDVDRVLSRKDFLKRFSNVLNPISSLSPNDLNILLVHLARDKQSISYDAQTIKFKSENDQTPQPITQIDSAIANLRDQIAKLNSEIHPLEEKVATADITAREAVRNKMMTRAKAALRSKKLAESALEHRLQLVLQFGETYAKMQQAVDQVEIVKAMEASAVALKSLNNRVGGTEGVTKVVDTLRAEMDTTDEINTIINESGAPVDETEIDDEFEALERAEKEREEAEEAAKTAARLAELEQAEQQRKEKEKEREAAKDTKEEQAVEETSVRLSQMSFKEDVNPEAEKEQEKTAIPA</sequence>
<gene>
    <name evidence="3" type="ORF">BU24DRAFT_365793</name>
</gene>
<dbReference type="OrthoDB" id="10250120at2759"/>
<evidence type="ECO:0000313" key="4">
    <source>
        <dbReference type="Proteomes" id="UP000799778"/>
    </source>
</evidence>
<dbReference type="RefSeq" id="XP_033388347.1">
    <property type="nucleotide sequence ID" value="XM_033524286.1"/>
</dbReference>
<evidence type="ECO:0000256" key="1">
    <source>
        <dbReference type="SAM" id="Coils"/>
    </source>
</evidence>
<dbReference type="GeneID" id="54281683"/>
<feature type="compositionally biased region" description="Basic and acidic residues" evidence="2">
    <location>
        <begin position="420"/>
        <end position="440"/>
    </location>
</feature>
<dbReference type="GO" id="GO:0006900">
    <property type="term" value="P:vesicle budding from membrane"/>
    <property type="evidence" value="ECO:0007669"/>
    <property type="project" value="TreeGrafter"/>
</dbReference>
<dbReference type="EMBL" id="ML978067">
    <property type="protein sequence ID" value="KAF2020008.1"/>
    <property type="molecule type" value="Genomic_DNA"/>
</dbReference>
<name>A0A6A5Y3G3_9PLEO</name>
<evidence type="ECO:0000313" key="3">
    <source>
        <dbReference type="EMBL" id="KAF2020008.1"/>
    </source>
</evidence>
<proteinExistence type="predicted"/>
<dbReference type="PANTHER" id="PTHR22761">
    <property type="entry name" value="CHARGED MULTIVESICULAR BODY PROTEIN"/>
    <property type="match status" value="1"/>
</dbReference>
<evidence type="ECO:0008006" key="5">
    <source>
        <dbReference type="Google" id="ProtNLM"/>
    </source>
</evidence>
<feature type="coiled-coil region" evidence="1">
    <location>
        <begin position="242"/>
        <end position="269"/>
    </location>
</feature>
<dbReference type="Gene3D" id="6.10.140.1230">
    <property type="match status" value="1"/>
</dbReference>
<dbReference type="GO" id="GO:0032511">
    <property type="term" value="P:late endosome to vacuole transport via multivesicular body sorting pathway"/>
    <property type="evidence" value="ECO:0007669"/>
    <property type="project" value="TreeGrafter"/>
</dbReference>
<feature type="compositionally biased region" description="Basic and acidic residues" evidence="2">
    <location>
        <begin position="454"/>
        <end position="473"/>
    </location>
</feature>
<dbReference type="InterPro" id="IPR005024">
    <property type="entry name" value="Snf7_fam"/>
</dbReference>